<keyword evidence="4" id="KW-1185">Reference proteome</keyword>
<dbReference type="EMBL" id="NEVK01000007">
    <property type="protein sequence ID" value="OZI17301.1"/>
    <property type="molecule type" value="Genomic_DNA"/>
</dbReference>
<dbReference type="CDD" id="cd03820">
    <property type="entry name" value="GT4_AmsD-like"/>
    <property type="match status" value="1"/>
</dbReference>
<dbReference type="Pfam" id="PF13439">
    <property type="entry name" value="Glyco_transf_4"/>
    <property type="match status" value="1"/>
</dbReference>
<dbReference type="Pfam" id="PF00534">
    <property type="entry name" value="Glycos_transf_1"/>
    <property type="match status" value="1"/>
</dbReference>
<dbReference type="InterPro" id="IPR028098">
    <property type="entry name" value="Glyco_trans_4-like_N"/>
</dbReference>
<dbReference type="GO" id="GO:0016757">
    <property type="term" value="F:glycosyltransferase activity"/>
    <property type="evidence" value="ECO:0007669"/>
    <property type="project" value="InterPro"/>
</dbReference>
<dbReference type="Gene3D" id="3.40.50.2000">
    <property type="entry name" value="Glycogen Phosphorylase B"/>
    <property type="match status" value="2"/>
</dbReference>
<comment type="caution">
    <text evidence="3">The sequence shown here is derived from an EMBL/GenBank/DDBJ whole genome shotgun (WGS) entry which is preliminary data.</text>
</comment>
<accession>A0A261QX51</accession>
<evidence type="ECO:0000313" key="3">
    <source>
        <dbReference type="EMBL" id="OZI17301.1"/>
    </source>
</evidence>
<evidence type="ECO:0000259" key="1">
    <source>
        <dbReference type="Pfam" id="PF00534"/>
    </source>
</evidence>
<proteinExistence type="predicted"/>
<feature type="domain" description="Glycosyl transferase family 1" evidence="1">
    <location>
        <begin position="196"/>
        <end position="351"/>
    </location>
</feature>
<protein>
    <submittedName>
        <fullName evidence="3">Glycosyl transferase</fullName>
    </submittedName>
</protein>
<dbReference type="PANTHER" id="PTHR12526:SF630">
    <property type="entry name" value="GLYCOSYLTRANSFERASE"/>
    <property type="match status" value="1"/>
</dbReference>
<gene>
    <name evidence="3" type="ORF">CAL19_15150</name>
</gene>
<feature type="domain" description="Glycosyltransferase subfamily 4-like N-terminal" evidence="2">
    <location>
        <begin position="20"/>
        <end position="178"/>
    </location>
</feature>
<organism evidence="3 4">
    <name type="scientific">Bordetella genomosp. 7</name>
    <dbReference type="NCBI Taxonomy" id="1416805"/>
    <lineage>
        <taxon>Bacteria</taxon>
        <taxon>Pseudomonadati</taxon>
        <taxon>Pseudomonadota</taxon>
        <taxon>Betaproteobacteria</taxon>
        <taxon>Burkholderiales</taxon>
        <taxon>Alcaligenaceae</taxon>
        <taxon>Bordetella</taxon>
    </lineage>
</organism>
<sequence length="378" mass="41065">MHTPHDAARVLIFIHSLHGGGAERVAADLSAHWAQAGWHVMVATQADATNDAYTLHPAVRREVLHTEGAGGGLRGLLGNLRRVRVLRGVMRQFQPDIVLAMMTTASVLAVMAARGLPCKVIATEHTHPPSQTLSGLWQRLRRWTYPRAARVVALTQGTADWLARHVPGSRLAVIPNPVQWPLQHAEPVLLPPPSPGRRRLLAVGRLHRDKGFDLLIQAYARIAGRHPDWDLVILGEGGERQSLQAMVDAAGLQARVSMPGRVGNVGDWYRSADLYVLSSRFEGLSNTLLESLASGLAAVCFDCDTGPREVVRDGVDGLLVRPNGDVPALAAALSGLMGDDAARQALAARAIEARERFSARHVLGLWHELFDDVRKPGR</sequence>
<evidence type="ECO:0000259" key="2">
    <source>
        <dbReference type="Pfam" id="PF13439"/>
    </source>
</evidence>
<dbReference type="AlphaFoldDB" id="A0A261QX51"/>
<evidence type="ECO:0000313" key="4">
    <source>
        <dbReference type="Proteomes" id="UP000216947"/>
    </source>
</evidence>
<dbReference type="SUPFAM" id="SSF53756">
    <property type="entry name" value="UDP-Glycosyltransferase/glycogen phosphorylase"/>
    <property type="match status" value="1"/>
</dbReference>
<keyword evidence="3" id="KW-0808">Transferase</keyword>
<dbReference type="OrthoDB" id="570545at2"/>
<reference evidence="4" key="1">
    <citation type="submission" date="2017-05" db="EMBL/GenBank/DDBJ databases">
        <title>Complete and WGS of Bordetella genogroups.</title>
        <authorList>
            <person name="Spilker T."/>
            <person name="Lipuma J."/>
        </authorList>
    </citation>
    <scope>NUCLEOTIDE SEQUENCE [LARGE SCALE GENOMIC DNA]</scope>
    <source>
        <strain evidence="4">AU18089</strain>
    </source>
</reference>
<dbReference type="RefSeq" id="WP_094797337.1">
    <property type="nucleotide sequence ID" value="NZ_NEVI01000019.1"/>
</dbReference>
<dbReference type="Proteomes" id="UP000216947">
    <property type="component" value="Unassembled WGS sequence"/>
</dbReference>
<dbReference type="InterPro" id="IPR001296">
    <property type="entry name" value="Glyco_trans_1"/>
</dbReference>
<name>A0A261QX51_9BORD</name>
<dbReference type="PANTHER" id="PTHR12526">
    <property type="entry name" value="GLYCOSYLTRANSFERASE"/>
    <property type="match status" value="1"/>
</dbReference>